<reference evidence="1 2" key="1">
    <citation type="journal article" date="2023" name="G3 (Bethesda)">
        <title>A chromosome-length genome assembly and annotation of blackberry (Rubus argutus, cv. 'Hillquist').</title>
        <authorList>
            <person name="Bruna T."/>
            <person name="Aryal R."/>
            <person name="Dudchenko O."/>
            <person name="Sargent D.J."/>
            <person name="Mead D."/>
            <person name="Buti M."/>
            <person name="Cavallini A."/>
            <person name="Hytonen T."/>
            <person name="Andres J."/>
            <person name="Pham M."/>
            <person name="Weisz D."/>
            <person name="Mascagni F."/>
            <person name="Usai G."/>
            <person name="Natali L."/>
            <person name="Bassil N."/>
            <person name="Fernandez G.E."/>
            <person name="Lomsadze A."/>
            <person name="Armour M."/>
            <person name="Olukolu B."/>
            <person name="Poorten T."/>
            <person name="Britton C."/>
            <person name="Davik J."/>
            <person name="Ashrafi H."/>
            <person name="Aiden E.L."/>
            <person name="Borodovsky M."/>
            <person name="Worthington M."/>
        </authorList>
    </citation>
    <scope>NUCLEOTIDE SEQUENCE [LARGE SCALE GENOMIC DNA]</scope>
    <source>
        <strain evidence="1">PI 553951</strain>
    </source>
</reference>
<gene>
    <name evidence="1" type="ORF">M0R45_033781</name>
</gene>
<name>A0AAW1WQ21_RUBAR</name>
<organism evidence="1 2">
    <name type="scientific">Rubus argutus</name>
    <name type="common">Southern blackberry</name>
    <dbReference type="NCBI Taxonomy" id="59490"/>
    <lineage>
        <taxon>Eukaryota</taxon>
        <taxon>Viridiplantae</taxon>
        <taxon>Streptophyta</taxon>
        <taxon>Embryophyta</taxon>
        <taxon>Tracheophyta</taxon>
        <taxon>Spermatophyta</taxon>
        <taxon>Magnoliopsida</taxon>
        <taxon>eudicotyledons</taxon>
        <taxon>Gunneridae</taxon>
        <taxon>Pentapetalae</taxon>
        <taxon>rosids</taxon>
        <taxon>fabids</taxon>
        <taxon>Rosales</taxon>
        <taxon>Rosaceae</taxon>
        <taxon>Rosoideae</taxon>
        <taxon>Rosoideae incertae sedis</taxon>
        <taxon>Rubus</taxon>
    </lineage>
</organism>
<evidence type="ECO:0000313" key="2">
    <source>
        <dbReference type="Proteomes" id="UP001457282"/>
    </source>
</evidence>
<accession>A0AAW1WQ21</accession>
<dbReference type="EMBL" id="JBEDUW010000006">
    <property type="protein sequence ID" value="KAK9925457.1"/>
    <property type="molecule type" value="Genomic_DNA"/>
</dbReference>
<dbReference type="AlphaFoldDB" id="A0AAW1WQ21"/>
<keyword evidence="2" id="KW-1185">Reference proteome</keyword>
<proteinExistence type="predicted"/>
<evidence type="ECO:0000313" key="1">
    <source>
        <dbReference type="EMBL" id="KAK9925457.1"/>
    </source>
</evidence>
<protein>
    <submittedName>
        <fullName evidence="1">Uncharacterized protein</fullName>
    </submittedName>
</protein>
<sequence>MLLPTRLWIRSGRVRVRGVRTECFDFKLGPCLVNGTIRLESQMNSAGDRRHRPEKLGFGRNFLDEVYRSVHVVGMKLSKVDKNRIFNGSQVEDDDRGNGCSEVSEFGRRLPKSVAERLAACTILVFAIPPFQQDYLSN</sequence>
<comment type="caution">
    <text evidence="1">The sequence shown here is derived from an EMBL/GenBank/DDBJ whole genome shotgun (WGS) entry which is preliminary data.</text>
</comment>
<dbReference type="Proteomes" id="UP001457282">
    <property type="component" value="Unassembled WGS sequence"/>
</dbReference>